<keyword evidence="2" id="KW-0548">Nucleotidyltransferase</keyword>
<accession>A0ABY6LUM0</accession>
<dbReference type="PANTHER" id="PTHR37984">
    <property type="entry name" value="PROTEIN CBG26694"/>
    <property type="match status" value="1"/>
</dbReference>
<gene>
    <name evidence="8" type="ORF">LAZ67_X000954</name>
</gene>
<keyword evidence="3" id="KW-0540">Nuclease</keyword>
<reference evidence="8 9" key="1">
    <citation type="submission" date="2022-03" db="EMBL/GenBank/DDBJ databases">
        <title>A chromosomal length assembly of Cordylochernes scorpioides.</title>
        <authorList>
            <person name="Zeh D."/>
            <person name="Zeh J."/>
        </authorList>
    </citation>
    <scope>NUCLEOTIDE SEQUENCE [LARGE SCALE GENOMIC DNA]</scope>
    <source>
        <strain evidence="8">IN4F17</strain>
        <tissue evidence="8">Whole Body</tissue>
    </source>
</reference>
<evidence type="ECO:0000313" key="9">
    <source>
        <dbReference type="Proteomes" id="UP001235939"/>
    </source>
</evidence>
<organism evidence="8 9">
    <name type="scientific">Cordylochernes scorpioides</name>
    <dbReference type="NCBI Taxonomy" id="51811"/>
    <lineage>
        <taxon>Eukaryota</taxon>
        <taxon>Metazoa</taxon>
        <taxon>Ecdysozoa</taxon>
        <taxon>Arthropoda</taxon>
        <taxon>Chelicerata</taxon>
        <taxon>Arachnida</taxon>
        <taxon>Pseudoscorpiones</taxon>
        <taxon>Cheliferoidea</taxon>
        <taxon>Chernetidae</taxon>
        <taxon>Cordylochernes</taxon>
    </lineage>
</organism>
<evidence type="ECO:0000256" key="4">
    <source>
        <dbReference type="ARBA" id="ARBA00022759"/>
    </source>
</evidence>
<evidence type="ECO:0000256" key="3">
    <source>
        <dbReference type="ARBA" id="ARBA00022722"/>
    </source>
</evidence>
<keyword evidence="4" id="KW-0255">Endonuclease</keyword>
<evidence type="ECO:0000256" key="2">
    <source>
        <dbReference type="ARBA" id="ARBA00022695"/>
    </source>
</evidence>
<proteinExistence type="predicted"/>
<keyword evidence="9" id="KW-1185">Reference proteome</keyword>
<keyword evidence="5" id="KW-0378">Hydrolase</keyword>
<evidence type="ECO:0000256" key="5">
    <source>
        <dbReference type="ARBA" id="ARBA00022801"/>
    </source>
</evidence>
<evidence type="ECO:0000313" key="8">
    <source>
        <dbReference type="EMBL" id="UYV84037.1"/>
    </source>
</evidence>
<dbReference type="InterPro" id="IPR041373">
    <property type="entry name" value="RT_RNaseH"/>
</dbReference>
<dbReference type="Pfam" id="PF17917">
    <property type="entry name" value="RT_RNaseH"/>
    <property type="match status" value="1"/>
</dbReference>
<dbReference type="InterPro" id="IPR043128">
    <property type="entry name" value="Rev_trsase/Diguanyl_cyclase"/>
</dbReference>
<dbReference type="EMBL" id="CP092886">
    <property type="protein sequence ID" value="UYV84037.1"/>
    <property type="molecule type" value="Genomic_DNA"/>
</dbReference>
<evidence type="ECO:0000256" key="6">
    <source>
        <dbReference type="ARBA" id="ARBA00022918"/>
    </source>
</evidence>
<name>A0ABY6LUM0_9ARAC</name>
<evidence type="ECO:0000259" key="7">
    <source>
        <dbReference type="Pfam" id="PF17917"/>
    </source>
</evidence>
<dbReference type="Proteomes" id="UP001235939">
    <property type="component" value="Chromosome X"/>
</dbReference>
<sequence length="126" mass="14596">MSNSWNIRSQYGIKAKKKKVKATTDIKPLNDLHRVQYFTGMVNFQGYFVSNLAKITKPLNNIRKKDCSIWGLPRKKHLKKGHPVAFKSQIQIKTEQGNAQIEKEALAITWGCEHFKVSVFEKFFLN</sequence>
<protein>
    <recommendedName>
        <fullName evidence="7">Reverse transcriptase RNase H-like domain-containing protein</fullName>
    </recommendedName>
</protein>
<dbReference type="SUPFAM" id="SSF56672">
    <property type="entry name" value="DNA/RNA polymerases"/>
    <property type="match status" value="1"/>
</dbReference>
<dbReference type="InterPro" id="IPR050951">
    <property type="entry name" value="Retrovirus_Pol_polyprotein"/>
</dbReference>
<dbReference type="PANTHER" id="PTHR37984:SF5">
    <property type="entry name" value="PROTEIN NYNRIN-LIKE"/>
    <property type="match status" value="1"/>
</dbReference>
<keyword evidence="6" id="KW-0695">RNA-directed DNA polymerase</keyword>
<feature type="domain" description="Reverse transcriptase RNase H-like" evidence="7">
    <location>
        <begin position="76"/>
        <end position="124"/>
    </location>
</feature>
<keyword evidence="1" id="KW-0808">Transferase</keyword>
<evidence type="ECO:0000256" key="1">
    <source>
        <dbReference type="ARBA" id="ARBA00022679"/>
    </source>
</evidence>
<dbReference type="InterPro" id="IPR043502">
    <property type="entry name" value="DNA/RNA_pol_sf"/>
</dbReference>
<dbReference type="Gene3D" id="3.30.70.270">
    <property type="match status" value="1"/>
</dbReference>